<dbReference type="GO" id="GO:0046872">
    <property type="term" value="F:metal ion binding"/>
    <property type="evidence" value="ECO:0007669"/>
    <property type="project" value="UniProtKB-KW"/>
</dbReference>
<dbReference type="InterPro" id="IPR049734">
    <property type="entry name" value="NudC-like_C"/>
</dbReference>
<protein>
    <recommendedName>
        <fullName evidence="4">NAD(+) diphosphatase</fullName>
        <ecNumber evidence="4">3.6.1.22</ecNumber>
    </recommendedName>
</protein>
<evidence type="ECO:0000256" key="5">
    <source>
        <dbReference type="ARBA" id="ARBA00022723"/>
    </source>
</evidence>
<dbReference type="PANTHER" id="PTHR42904:SF6">
    <property type="entry name" value="NAD-CAPPED RNA HYDROLASE NUDT12"/>
    <property type="match status" value="1"/>
</dbReference>
<evidence type="ECO:0000313" key="11">
    <source>
        <dbReference type="EMBL" id="PRR76950.1"/>
    </source>
</evidence>
<dbReference type="EMBL" id="PVXO01000071">
    <property type="protein sequence ID" value="PRR76950.1"/>
    <property type="molecule type" value="Genomic_DNA"/>
</dbReference>
<organism evidence="11 12">
    <name type="scientific">Clostridium liquoris</name>
    <dbReference type="NCBI Taxonomy" id="1289519"/>
    <lineage>
        <taxon>Bacteria</taxon>
        <taxon>Bacillati</taxon>
        <taxon>Bacillota</taxon>
        <taxon>Clostridia</taxon>
        <taxon>Eubacteriales</taxon>
        <taxon>Clostridiaceae</taxon>
        <taxon>Clostridium</taxon>
    </lineage>
</organism>
<accession>A0A2T0B0Q3</accession>
<name>A0A2T0B0Q3_9CLOT</name>
<dbReference type="GO" id="GO:0006742">
    <property type="term" value="P:NADP+ catabolic process"/>
    <property type="evidence" value="ECO:0007669"/>
    <property type="project" value="TreeGrafter"/>
</dbReference>
<dbReference type="Pfam" id="PF00293">
    <property type="entry name" value="NUDIX"/>
    <property type="match status" value="1"/>
</dbReference>
<evidence type="ECO:0000256" key="2">
    <source>
        <dbReference type="ARBA" id="ARBA00001947"/>
    </source>
</evidence>
<dbReference type="CDD" id="cd03429">
    <property type="entry name" value="NUDIX_NADH_pyrophosphatase_Nudt13"/>
    <property type="match status" value="1"/>
</dbReference>
<dbReference type="PANTHER" id="PTHR42904">
    <property type="entry name" value="NUDIX HYDROLASE, NUDC SUBFAMILY"/>
    <property type="match status" value="1"/>
</dbReference>
<evidence type="ECO:0000256" key="3">
    <source>
        <dbReference type="ARBA" id="ARBA00009595"/>
    </source>
</evidence>
<evidence type="ECO:0000313" key="12">
    <source>
        <dbReference type="Proteomes" id="UP000239706"/>
    </source>
</evidence>
<evidence type="ECO:0000256" key="4">
    <source>
        <dbReference type="ARBA" id="ARBA00012381"/>
    </source>
</evidence>
<proteinExistence type="inferred from homology"/>
<dbReference type="InterPro" id="IPR000086">
    <property type="entry name" value="NUDIX_hydrolase_dom"/>
</dbReference>
<evidence type="ECO:0000256" key="1">
    <source>
        <dbReference type="ARBA" id="ARBA00001946"/>
    </source>
</evidence>
<comment type="cofactor">
    <cofactor evidence="1">
        <name>Mg(2+)</name>
        <dbReference type="ChEBI" id="CHEBI:18420"/>
    </cofactor>
</comment>
<feature type="domain" description="Nudix hydrolase" evidence="10">
    <location>
        <begin position="37"/>
        <end position="156"/>
    </location>
</feature>
<dbReference type="RefSeq" id="WP_106064712.1">
    <property type="nucleotide sequence ID" value="NZ_PVXO01000071.1"/>
</dbReference>
<evidence type="ECO:0000256" key="8">
    <source>
        <dbReference type="ARBA" id="ARBA00023027"/>
    </source>
</evidence>
<dbReference type="EC" id="3.6.1.22" evidence="4"/>
<dbReference type="PROSITE" id="PS00893">
    <property type="entry name" value="NUDIX_BOX"/>
    <property type="match status" value="1"/>
</dbReference>
<dbReference type="GO" id="GO:0110153">
    <property type="term" value="F:RNA NAD-cap (NMN-forming) hydrolase activity"/>
    <property type="evidence" value="ECO:0007669"/>
    <property type="project" value="RHEA"/>
</dbReference>
<comment type="catalytic activity">
    <reaction evidence="9">
        <text>a 5'-end NAD(+)-phospho-ribonucleoside in mRNA + H2O = a 5'-end phospho-adenosine-phospho-ribonucleoside in mRNA + beta-nicotinamide D-ribonucleotide + 2 H(+)</text>
        <dbReference type="Rhea" id="RHEA:60876"/>
        <dbReference type="Rhea" id="RHEA-COMP:15698"/>
        <dbReference type="Rhea" id="RHEA-COMP:15719"/>
        <dbReference type="ChEBI" id="CHEBI:14649"/>
        <dbReference type="ChEBI" id="CHEBI:15377"/>
        <dbReference type="ChEBI" id="CHEBI:15378"/>
        <dbReference type="ChEBI" id="CHEBI:144029"/>
        <dbReference type="ChEBI" id="CHEBI:144051"/>
    </reaction>
    <physiologicalReaction direction="left-to-right" evidence="9">
        <dbReference type="Rhea" id="RHEA:60877"/>
    </physiologicalReaction>
</comment>
<dbReference type="OrthoDB" id="9800077at2"/>
<gene>
    <name evidence="11" type="primary">nudC</name>
    <name evidence="11" type="ORF">CLLI_26890</name>
</gene>
<evidence type="ECO:0000256" key="6">
    <source>
        <dbReference type="ARBA" id="ARBA00022801"/>
    </source>
</evidence>
<dbReference type="SUPFAM" id="SSF55811">
    <property type="entry name" value="Nudix"/>
    <property type="match status" value="1"/>
</dbReference>
<evidence type="ECO:0000256" key="9">
    <source>
        <dbReference type="ARBA" id="ARBA00023679"/>
    </source>
</evidence>
<keyword evidence="6 11" id="KW-0378">Hydrolase</keyword>
<dbReference type="GO" id="GO:0019677">
    <property type="term" value="P:NAD+ catabolic process"/>
    <property type="evidence" value="ECO:0007669"/>
    <property type="project" value="TreeGrafter"/>
</dbReference>
<keyword evidence="5" id="KW-0479">Metal-binding</keyword>
<dbReference type="PROSITE" id="PS51462">
    <property type="entry name" value="NUDIX"/>
    <property type="match status" value="1"/>
</dbReference>
<evidence type="ECO:0000259" key="10">
    <source>
        <dbReference type="PROSITE" id="PS51462"/>
    </source>
</evidence>
<dbReference type="InterPro" id="IPR020084">
    <property type="entry name" value="NUDIX_hydrolase_CS"/>
</dbReference>
<keyword evidence="7" id="KW-0460">Magnesium</keyword>
<sequence>MKFKYCPKCGNELIGKYSWDEGEVPYCPVDDIMYFDTPKPCVVVAVIKDNNILLLKQSYIFKDSKVLVSGYVTNGETVEETVYREVKEETGIMVSNIKYLGSEYLPSKELIMLTFMADYLEGEINKSDEVEWVDWRELKNALCEMKEDEIGKNVVRKVLKKIGYDEEKAYICDNNKK</sequence>
<dbReference type="AlphaFoldDB" id="A0A2T0B0Q3"/>
<dbReference type="InterPro" id="IPR050241">
    <property type="entry name" value="NAD-cap_RNA_hydrolase_NudC"/>
</dbReference>
<dbReference type="GO" id="GO:0005829">
    <property type="term" value="C:cytosol"/>
    <property type="evidence" value="ECO:0007669"/>
    <property type="project" value="TreeGrafter"/>
</dbReference>
<dbReference type="Proteomes" id="UP000239706">
    <property type="component" value="Unassembled WGS sequence"/>
</dbReference>
<reference evidence="11 12" key="1">
    <citation type="submission" date="2018-03" db="EMBL/GenBank/DDBJ databases">
        <title>Genome sequence of Clostridium liquoris DSM 100320.</title>
        <authorList>
            <person name="Poehlein A."/>
            <person name="Daniel R."/>
        </authorList>
    </citation>
    <scope>NUCLEOTIDE SEQUENCE [LARGE SCALE GENOMIC DNA]</scope>
    <source>
        <strain evidence="11 12">DSM 100320</strain>
    </source>
</reference>
<dbReference type="Gene3D" id="3.90.79.10">
    <property type="entry name" value="Nucleoside Triphosphate Pyrophosphohydrolase"/>
    <property type="match status" value="1"/>
</dbReference>
<keyword evidence="12" id="KW-1185">Reference proteome</keyword>
<comment type="similarity">
    <text evidence="3">Belongs to the Nudix hydrolase family. NudC subfamily.</text>
</comment>
<dbReference type="InterPro" id="IPR015797">
    <property type="entry name" value="NUDIX_hydrolase-like_dom_sf"/>
</dbReference>
<comment type="cofactor">
    <cofactor evidence="2">
        <name>Zn(2+)</name>
        <dbReference type="ChEBI" id="CHEBI:29105"/>
    </cofactor>
</comment>
<comment type="caution">
    <text evidence="11">The sequence shown here is derived from an EMBL/GenBank/DDBJ whole genome shotgun (WGS) entry which is preliminary data.</text>
</comment>
<dbReference type="GO" id="GO:0035529">
    <property type="term" value="F:NADH pyrophosphatase activity"/>
    <property type="evidence" value="ECO:0007669"/>
    <property type="project" value="TreeGrafter"/>
</dbReference>
<keyword evidence="8" id="KW-0520">NAD</keyword>
<evidence type="ECO:0000256" key="7">
    <source>
        <dbReference type="ARBA" id="ARBA00022842"/>
    </source>
</evidence>